<sequence length="712" mass="74597">MKSKKIHLAVFFTLVGFWFFSLPAQAGSKVFEVVVQKNNGKISLEKIPAGSISAAIKIAKQKPGVKSAEQNVKYHAAILPNDPDISQQWALPIIGAPTAWETRTDASNVVVAVLDSGVDITNPDLVDNIWSNKNEIPDNGIDDDNNGYVDDVRGWNFIENSNDPRPKITAGATQAGLNHGTVISGIIGARGNNGLAGSGVAWSASIMAVRVLDSTGSGNTITVAKGIQYAVAAGAKIINLSFVGSGSSPTLAATIESARVAGVVVVAAAGNDNLDLDSDPQYPVCYPGVLGVASVDQDKIKSSFSNYGSCVDISAPGENIYSTLFYEPTQGYDQISGDGWYGTSVASPFVAGAAALLSATTAGLSVEEIENLLELKALDLNPTNPGLSGDLGTGQLFIESLLSQIKDAQARSANILAAPQAGDSPRVREFSKAGKVVNQFMTGTQKNQKGIFAVSGDVNQDGQMEIITSFQANSDSTIRVYDQKGKQLAHFLAFSKNFKGGATLAVGDVDGNGQDEIIVGTDKGTSQIRIFDSTGKVLSQFFAFAKSYSGGVRLAVGDVDADGQNEIIVSKASKEPRVAVFSFYGKQKSSIRVFPLKVKEGVNVASADINGDGKAEIIIGLAKGSPQVRIFSGQGKLLSEFLAYDKSQTGGVNVASADINADGIADIITGTGVGAKPEVRVFRNSSAVRILKFLAYPQKSRTGVHVGSIQIQ</sequence>
<dbReference type="PANTHER" id="PTHR43399">
    <property type="entry name" value="SUBTILISIN-RELATED"/>
    <property type="match status" value="1"/>
</dbReference>
<dbReference type="GO" id="GO:0004252">
    <property type="term" value="F:serine-type endopeptidase activity"/>
    <property type="evidence" value="ECO:0007669"/>
    <property type="project" value="UniProtKB-UniRule"/>
</dbReference>
<dbReference type="CDD" id="cd07473">
    <property type="entry name" value="Peptidases_S8_Subtilisin_like"/>
    <property type="match status" value="1"/>
</dbReference>
<dbReference type="SUPFAM" id="SSF52743">
    <property type="entry name" value="Subtilisin-like"/>
    <property type="match status" value="1"/>
</dbReference>
<dbReference type="GO" id="GO:0006508">
    <property type="term" value="P:proteolysis"/>
    <property type="evidence" value="ECO:0007669"/>
    <property type="project" value="UniProtKB-KW"/>
</dbReference>
<evidence type="ECO:0000256" key="4">
    <source>
        <dbReference type="ARBA" id="ARBA00022801"/>
    </source>
</evidence>
<keyword evidence="3 8" id="KW-0732">Signal</keyword>
<dbReference type="PROSITE" id="PS00136">
    <property type="entry name" value="SUBTILASE_ASP"/>
    <property type="match status" value="1"/>
</dbReference>
<proteinExistence type="inferred from homology"/>
<keyword evidence="5 6" id="KW-0720">Serine protease</keyword>
<dbReference type="InterPro" id="IPR000209">
    <property type="entry name" value="Peptidase_S8/S53_dom"/>
</dbReference>
<dbReference type="InterPro" id="IPR013517">
    <property type="entry name" value="FG-GAP"/>
</dbReference>
<protein>
    <recommendedName>
        <fullName evidence="9">Peptidase S8/S53 domain-containing protein</fullName>
    </recommendedName>
</protein>
<dbReference type="InterPro" id="IPR015500">
    <property type="entry name" value="Peptidase_S8_subtilisin-rel"/>
</dbReference>
<evidence type="ECO:0000256" key="2">
    <source>
        <dbReference type="ARBA" id="ARBA00022670"/>
    </source>
</evidence>
<dbReference type="InterPro" id="IPR034204">
    <property type="entry name" value="PfSUB1-like_cat_dom"/>
</dbReference>
<feature type="active site" description="Charge relay system" evidence="6">
    <location>
        <position position="115"/>
    </location>
</feature>
<dbReference type="Pfam" id="PF00082">
    <property type="entry name" value="Peptidase_S8"/>
    <property type="match status" value="1"/>
</dbReference>
<dbReference type="Gene3D" id="3.40.50.200">
    <property type="entry name" value="Peptidase S8/S53 domain"/>
    <property type="match status" value="1"/>
</dbReference>
<dbReference type="PROSITE" id="PS51892">
    <property type="entry name" value="SUBTILASE"/>
    <property type="match status" value="1"/>
</dbReference>
<keyword evidence="2 6" id="KW-0645">Protease</keyword>
<evidence type="ECO:0000259" key="9">
    <source>
        <dbReference type="Pfam" id="PF00082"/>
    </source>
</evidence>
<dbReference type="InterPro" id="IPR023827">
    <property type="entry name" value="Peptidase_S8_Asp-AS"/>
</dbReference>
<evidence type="ECO:0000256" key="5">
    <source>
        <dbReference type="ARBA" id="ARBA00022825"/>
    </source>
</evidence>
<dbReference type="PROSITE" id="PS00138">
    <property type="entry name" value="SUBTILASE_SER"/>
    <property type="match status" value="1"/>
</dbReference>
<feature type="chain" id="PRO_5013594427" description="Peptidase S8/S53 domain-containing protein" evidence="8">
    <location>
        <begin position="27"/>
        <end position="712"/>
    </location>
</feature>
<evidence type="ECO:0000256" key="8">
    <source>
        <dbReference type="SAM" id="SignalP"/>
    </source>
</evidence>
<dbReference type="InterPro" id="IPR036852">
    <property type="entry name" value="Peptidase_S8/S53_dom_sf"/>
</dbReference>
<organism evidence="10 11">
    <name type="scientific">Candidatus Kerfeldbacteria bacterium CG08_land_8_20_14_0_20_43_14</name>
    <dbReference type="NCBI Taxonomy" id="2014246"/>
    <lineage>
        <taxon>Bacteria</taxon>
        <taxon>Candidatus Kerfeldiibacteriota</taxon>
    </lineage>
</organism>
<dbReference type="PANTHER" id="PTHR43399:SF4">
    <property type="entry name" value="CELL WALL-ASSOCIATED PROTEASE"/>
    <property type="match status" value="1"/>
</dbReference>
<dbReference type="Proteomes" id="UP000236845">
    <property type="component" value="Unassembled WGS sequence"/>
</dbReference>
<dbReference type="PRINTS" id="PR00723">
    <property type="entry name" value="SUBTILISIN"/>
</dbReference>
<dbReference type="Pfam" id="PF13517">
    <property type="entry name" value="FG-GAP_3"/>
    <property type="match status" value="2"/>
</dbReference>
<evidence type="ECO:0000256" key="6">
    <source>
        <dbReference type="PROSITE-ProRule" id="PRU01240"/>
    </source>
</evidence>
<dbReference type="PROSITE" id="PS00137">
    <property type="entry name" value="SUBTILASE_HIS"/>
    <property type="match status" value="1"/>
</dbReference>
<dbReference type="AlphaFoldDB" id="A0A2H0YPZ6"/>
<dbReference type="Gene3D" id="2.130.10.130">
    <property type="entry name" value="Integrin alpha, N-terminal"/>
    <property type="match status" value="2"/>
</dbReference>
<dbReference type="EMBL" id="PEXW01000059">
    <property type="protein sequence ID" value="PIS40567.1"/>
    <property type="molecule type" value="Genomic_DNA"/>
</dbReference>
<comment type="similarity">
    <text evidence="1 6 7">Belongs to the peptidase S8 family.</text>
</comment>
<feature type="domain" description="Peptidase S8/S53" evidence="9">
    <location>
        <begin position="107"/>
        <end position="393"/>
    </location>
</feature>
<dbReference type="InterPro" id="IPR028994">
    <property type="entry name" value="Integrin_alpha_N"/>
</dbReference>
<dbReference type="InterPro" id="IPR051048">
    <property type="entry name" value="Peptidase_S8/S53_subtilisin"/>
</dbReference>
<name>A0A2H0YPZ6_9BACT</name>
<feature type="active site" description="Charge relay system" evidence="6">
    <location>
        <position position="179"/>
    </location>
</feature>
<feature type="active site" description="Charge relay system" evidence="6">
    <location>
        <position position="344"/>
    </location>
</feature>
<dbReference type="InterPro" id="IPR023828">
    <property type="entry name" value="Peptidase_S8_Ser-AS"/>
</dbReference>
<keyword evidence="4 6" id="KW-0378">Hydrolase</keyword>
<evidence type="ECO:0000256" key="3">
    <source>
        <dbReference type="ARBA" id="ARBA00022729"/>
    </source>
</evidence>
<dbReference type="SUPFAM" id="SSF69318">
    <property type="entry name" value="Integrin alpha N-terminal domain"/>
    <property type="match status" value="1"/>
</dbReference>
<evidence type="ECO:0000313" key="11">
    <source>
        <dbReference type="Proteomes" id="UP000236845"/>
    </source>
</evidence>
<evidence type="ECO:0000256" key="1">
    <source>
        <dbReference type="ARBA" id="ARBA00011073"/>
    </source>
</evidence>
<comment type="caution">
    <text evidence="10">The sequence shown here is derived from an EMBL/GenBank/DDBJ whole genome shotgun (WGS) entry which is preliminary data.</text>
</comment>
<evidence type="ECO:0000313" key="10">
    <source>
        <dbReference type="EMBL" id="PIS40567.1"/>
    </source>
</evidence>
<dbReference type="InterPro" id="IPR022398">
    <property type="entry name" value="Peptidase_S8_His-AS"/>
</dbReference>
<feature type="signal peptide" evidence="8">
    <location>
        <begin position="1"/>
        <end position="26"/>
    </location>
</feature>
<reference evidence="11" key="1">
    <citation type="submission" date="2017-09" db="EMBL/GenBank/DDBJ databases">
        <title>Depth-based differentiation of microbial function through sediment-hosted aquifers and enrichment of novel symbionts in the deep terrestrial subsurface.</title>
        <authorList>
            <person name="Probst A.J."/>
            <person name="Ladd B."/>
            <person name="Jarett J.K."/>
            <person name="Geller-Mcgrath D.E."/>
            <person name="Sieber C.M.K."/>
            <person name="Emerson J.B."/>
            <person name="Anantharaman K."/>
            <person name="Thomas B.C."/>
            <person name="Malmstrom R."/>
            <person name="Stieglmeier M."/>
            <person name="Klingl A."/>
            <person name="Woyke T."/>
            <person name="Ryan C.M."/>
            <person name="Banfield J.F."/>
        </authorList>
    </citation>
    <scope>NUCLEOTIDE SEQUENCE [LARGE SCALE GENOMIC DNA]</scope>
</reference>
<gene>
    <name evidence="10" type="ORF">COT26_02635</name>
</gene>
<accession>A0A2H0YPZ6</accession>
<evidence type="ECO:0000256" key="7">
    <source>
        <dbReference type="RuleBase" id="RU003355"/>
    </source>
</evidence>